<organism evidence="2 3">
    <name type="scientific">Steinernema glaseri</name>
    <dbReference type="NCBI Taxonomy" id="37863"/>
    <lineage>
        <taxon>Eukaryota</taxon>
        <taxon>Metazoa</taxon>
        <taxon>Ecdysozoa</taxon>
        <taxon>Nematoda</taxon>
        <taxon>Chromadorea</taxon>
        <taxon>Rhabditida</taxon>
        <taxon>Tylenchina</taxon>
        <taxon>Panagrolaimomorpha</taxon>
        <taxon>Strongyloidoidea</taxon>
        <taxon>Steinernematidae</taxon>
        <taxon>Steinernema</taxon>
    </lineage>
</organism>
<feature type="chain" id="PRO_5009312040" evidence="1">
    <location>
        <begin position="19"/>
        <end position="131"/>
    </location>
</feature>
<proteinExistence type="predicted"/>
<name>A0A1I7YEH7_9BILA</name>
<evidence type="ECO:0000313" key="2">
    <source>
        <dbReference type="Proteomes" id="UP000095287"/>
    </source>
</evidence>
<dbReference type="Proteomes" id="UP000095287">
    <property type="component" value="Unplaced"/>
</dbReference>
<sequence length="131" mass="14193">MASTAILLVFACVGLALAEGDLSSLDSDNLAFSEFVPDVYGHKVGPHVPDTYGHSVPETYGYNVPDTYAHQLPGSYGPNVPETYGAKAPESYGYNADAYRKPRPFGFLFLGQPVDHVPSYGYGKPEFVQLK</sequence>
<protein>
    <submittedName>
        <fullName evidence="3">Secreted protein</fullName>
    </submittedName>
</protein>
<accession>A0A1I7YEH7</accession>
<dbReference type="WBParaSite" id="L893_g15512.t1">
    <property type="protein sequence ID" value="L893_g15512.t1"/>
    <property type="gene ID" value="L893_g15512"/>
</dbReference>
<keyword evidence="1" id="KW-0732">Signal</keyword>
<keyword evidence="2" id="KW-1185">Reference proteome</keyword>
<feature type="signal peptide" evidence="1">
    <location>
        <begin position="1"/>
        <end position="18"/>
    </location>
</feature>
<dbReference type="AlphaFoldDB" id="A0A1I7YEH7"/>
<evidence type="ECO:0000256" key="1">
    <source>
        <dbReference type="SAM" id="SignalP"/>
    </source>
</evidence>
<reference evidence="3" key="1">
    <citation type="submission" date="2016-11" db="UniProtKB">
        <authorList>
            <consortium name="WormBaseParasite"/>
        </authorList>
    </citation>
    <scope>IDENTIFICATION</scope>
</reference>
<evidence type="ECO:0000313" key="3">
    <source>
        <dbReference type="WBParaSite" id="L893_g15512.t1"/>
    </source>
</evidence>